<reference evidence="2" key="1">
    <citation type="submission" date="2020-04" db="EMBL/GenBank/DDBJ databases">
        <title>Deep metagenomics examines the oral microbiome during advanced dental caries in children, revealing novel taxa and co-occurrences with host molecules.</title>
        <authorList>
            <person name="Baker J.L."/>
            <person name="Morton J.T."/>
            <person name="Dinis M."/>
            <person name="Alvarez R."/>
            <person name="Tran N.C."/>
            <person name="Knight R."/>
            <person name="Edlund A."/>
        </authorList>
    </citation>
    <scope>NUCLEOTIDE SEQUENCE</scope>
    <source>
        <strain evidence="2">JCVI_32_bin.14</strain>
    </source>
</reference>
<feature type="compositionally biased region" description="Basic and acidic residues" evidence="1">
    <location>
        <begin position="122"/>
        <end position="134"/>
    </location>
</feature>
<dbReference type="Gene3D" id="3.20.20.370">
    <property type="entry name" value="Glycoside hydrolase/deacetylase"/>
    <property type="match status" value="1"/>
</dbReference>
<sequence length="375" mass="41446">MAERKRTLKRTSFTGKRKVVRRRKKSRGHSLLLLLFFLIVISVASCTVAHPFSDEKETMVSVNTAIHHLFGEESSERDGKGTIGGRVEEVKKEPQSIIKEFMNRLKGGENKGSNGDGNNILTKREEKSPSDTRLKASAAKQRKPAEKKVGGNSSSVTGRLAVVIDDAGLDLESQRIYEEIGVPLTLAVMPNKMYTSEAAAEWSRYGMPVILHQPMEPVSGSGMEEKTILTSMSDEAIRYMLKESLEQIPQAVGINNHQGSRATTDARVMRVVMNELSHRGLFFFDSRTNTTTAADSAAASYGVPYARNDLFVDNSADEGEIRAMIQEGANRAKARGSYIIIGHCRPHTAAAFRDIVPQLQAQGIEFVYVSSLLRW</sequence>
<comment type="caution">
    <text evidence="2">The sequence shown here is derived from an EMBL/GenBank/DDBJ whole genome shotgun (WGS) entry which is preliminary data.</text>
</comment>
<evidence type="ECO:0000313" key="2">
    <source>
        <dbReference type="EMBL" id="MBF1128614.1"/>
    </source>
</evidence>
<dbReference type="Proteomes" id="UP000757890">
    <property type="component" value="Unassembled WGS sequence"/>
</dbReference>
<dbReference type="EMBL" id="JABZMK010000001">
    <property type="protein sequence ID" value="MBF1128614.1"/>
    <property type="molecule type" value="Genomic_DNA"/>
</dbReference>
<evidence type="ECO:0000256" key="1">
    <source>
        <dbReference type="SAM" id="MobiDB-lite"/>
    </source>
</evidence>
<dbReference type="InterPro" id="IPR011330">
    <property type="entry name" value="Glyco_hydro/deAcase_b/a-brl"/>
</dbReference>
<proteinExistence type="predicted"/>
<feature type="compositionally biased region" description="Polar residues" evidence="1">
    <location>
        <begin position="111"/>
        <end position="121"/>
    </location>
</feature>
<dbReference type="CDD" id="cd10936">
    <property type="entry name" value="CE4_DAC2"/>
    <property type="match status" value="1"/>
</dbReference>
<feature type="region of interest" description="Disordered" evidence="1">
    <location>
        <begin position="103"/>
        <end position="154"/>
    </location>
</feature>
<dbReference type="GO" id="GO:0005975">
    <property type="term" value="P:carbohydrate metabolic process"/>
    <property type="evidence" value="ECO:0007669"/>
    <property type="project" value="InterPro"/>
</dbReference>
<name>A0A930B4A5_9FIRM</name>
<evidence type="ECO:0000313" key="3">
    <source>
        <dbReference type="Proteomes" id="UP000757890"/>
    </source>
</evidence>
<accession>A0A930B4A5</accession>
<gene>
    <name evidence="2" type="ORF">HXL70_00990</name>
</gene>
<organism evidence="2 3">
    <name type="scientific">Dialister invisus</name>
    <dbReference type="NCBI Taxonomy" id="218538"/>
    <lineage>
        <taxon>Bacteria</taxon>
        <taxon>Bacillati</taxon>
        <taxon>Bacillota</taxon>
        <taxon>Negativicutes</taxon>
        <taxon>Veillonellales</taxon>
        <taxon>Veillonellaceae</taxon>
        <taxon>Dialister</taxon>
    </lineage>
</organism>
<protein>
    <submittedName>
        <fullName evidence="2">Divergent polysaccharide deacetylase family protein</fullName>
    </submittedName>
</protein>
<dbReference type="Pfam" id="PF04748">
    <property type="entry name" value="Polysacc_deac_2"/>
    <property type="match status" value="1"/>
</dbReference>
<dbReference type="SUPFAM" id="SSF88713">
    <property type="entry name" value="Glycoside hydrolase/deacetylase"/>
    <property type="match status" value="1"/>
</dbReference>
<dbReference type="PANTHER" id="PTHR30105">
    <property type="entry name" value="UNCHARACTERIZED YIBQ-RELATED"/>
    <property type="match status" value="1"/>
</dbReference>
<dbReference type="InterPro" id="IPR006837">
    <property type="entry name" value="Divergent_DAC"/>
</dbReference>
<dbReference type="AlphaFoldDB" id="A0A930B4A5"/>
<dbReference type="PANTHER" id="PTHR30105:SF2">
    <property type="entry name" value="DIVERGENT POLYSACCHARIDE DEACETYLASE SUPERFAMILY"/>
    <property type="match status" value="1"/>
</dbReference>